<dbReference type="AlphaFoldDB" id="A0A4R4NER8"/>
<gene>
    <name evidence="1" type="ORF">E1267_12705</name>
</gene>
<dbReference type="OrthoDB" id="3528547at2"/>
<dbReference type="Proteomes" id="UP000295157">
    <property type="component" value="Unassembled WGS sequence"/>
</dbReference>
<accession>A0A4R4NER8</accession>
<name>A0A4R4NER8_9ACTN</name>
<keyword evidence="2" id="KW-1185">Reference proteome</keyword>
<sequence length="188" mass="19969">MTALTALLLVTACQQQEERPVNTTPVPSVAASPFICDYIPLDAVRLMTGVQDPLVDGKFDMTAGEDLGSEKWGSGGCFVYEPTGEKPKVLDVSLSPDGTEEEVAYRIRKGAARLPEIVPGSIGFTFQDGSAGNTQAAAVLVHGHDRVIVELVRGVRGRDNAADVVALMKLIAPKLILDATPVPEKVEN</sequence>
<dbReference type="EMBL" id="SMJZ01000037">
    <property type="protein sequence ID" value="TDC07678.1"/>
    <property type="molecule type" value="Genomic_DNA"/>
</dbReference>
<organism evidence="1 2">
    <name type="scientific">Nonomuraea longispora</name>
    <dbReference type="NCBI Taxonomy" id="1848320"/>
    <lineage>
        <taxon>Bacteria</taxon>
        <taxon>Bacillati</taxon>
        <taxon>Actinomycetota</taxon>
        <taxon>Actinomycetes</taxon>
        <taxon>Streptosporangiales</taxon>
        <taxon>Streptosporangiaceae</taxon>
        <taxon>Nonomuraea</taxon>
    </lineage>
</organism>
<evidence type="ECO:0000313" key="1">
    <source>
        <dbReference type="EMBL" id="TDC07678.1"/>
    </source>
</evidence>
<evidence type="ECO:0000313" key="2">
    <source>
        <dbReference type="Proteomes" id="UP000295157"/>
    </source>
</evidence>
<dbReference type="RefSeq" id="WP_132332636.1">
    <property type="nucleotide sequence ID" value="NZ_SMJZ01000037.1"/>
</dbReference>
<protein>
    <recommendedName>
        <fullName evidence="3">DUF3558 domain-containing protein</fullName>
    </recommendedName>
</protein>
<comment type="caution">
    <text evidence="1">The sequence shown here is derived from an EMBL/GenBank/DDBJ whole genome shotgun (WGS) entry which is preliminary data.</text>
</comment>
<evidence type="ECO:0008006" key="3">
    <source>
        <dbReference type="Google" id="ProtNLM"/>
    </source>
</evidence>
<proteinExistence type="predicted"/>
<reference evidence="1 2" key="1">
    <citation type="submission" date="2019-02" db="EMBL/GenBank/DDBJ databases">
        <title>Draft genome sequences of novel Actinobacteria.</title>
        <authorList>
            <person name="Sahin N."/>
            <person name="Ay H."/>
            <person name="Saygin H."/>
        </authorList>
    </citation>
    <scope>NUCLEOTIDE SEQUENCE [LARGE SCALE GENOMIC DNA]</scope>
    <source>
        <strain evidence="1 2">KC201</strain>
    </source>
</reference>